<comment type="similarity">
    <text evidence="2">Belongs to the SusD family.</text>
</comment>
<gene>
    <name evidence="8" type="ORF">SAMN05661044_04583</name>
</gene>
<evidence type="ECO:0000256" key="3">
    <source>
        <dbReference type="ARBA" id="ARBA00022729"/>
    </source>
</evidence>
<dbReference type="Pfam" id="PF07980">
    <property type="entry name" value="SusD_RagB"/>
    <property type="match status" value="1"/>
</dbReference>
<evidence type="ECO:0000313" key="8">
    <source>
        <dbReference type="EMBL" id="SEM22933.1"/>
    </source>
</evidence>
<name>A0A1H7WN45_OLID1</name>
<evidence type="ECO:0000256" key="5">
    <source>
        <dbReference type="ARBA" id="ARBA00023237"/>
    </source>
</evidence>
<keyword evidence="3" id="KW-0732">Signal</keyword>
<organism evidence="8 9">
    <name type="scientific">Olivibacter domesticus</name>
    <name type="common">Pseudosphingobacterium domesticum</name>
    <dbReference type="NCBI Taxonomy" id="407022"/>
    <lineage>
        <taxon>Bacteria</taxon>
        <taxon>Pseudomonadati</taxon>
        <taxon>Bacteroidota</taxon>
        <taxon>Sphingobacteriia</taxon>
        <taxon>Sphingobacteriales</taxon>
        <taxon>Sphingobacteriaceae</taxon>
        <taxon>Olivibacter</taxon>
    </lineage>
</organism>
<proteinExistence type="inferred from homology"/>
<dbReference type="AlphaFoldDB" id="A0A1H7WN45"/>
<reference evidence="9" key="1">
    <citation type="submission" date="2016-10" db="EMBL/GenBank/DDBJ databases">
        <authorList>
            <person name="Varghese N."/>
            <person name="Submissions S."/>
        </authorList>
    </citation>
    <scope>NUCLEOTIDE SEQUENCE [LARGE SCALE GENOMIC DNA]</scope>
    <source>
        <strain evidence="9">DSM 18733</strain>
    </source>
</reference>
<dbReference type="OrthoDB" id="653598at2"/>
<dbReference type="InterPro" id="IPR033985">
    <property type="entry name" value="SusD-like_N"/>
</dbReference>
<evidence type="ECO:0000259" key="6">
    <source>
        <dbReference type="Pfam" id="PF07980"/>
    </source>
</evidence>
<feature type="domain" description="SusD-like N-terminal" evidence="7">
    <location>
        <begin position="24"/>
        <end position="227"/>
    </location>
</feature>
<dbReference type="GO" id="GO:0009279">
    <property type="term" value="C:cell outer membrane"/>
    <property type="evidence" value="ECO:0007669"/>
    <property type="project" value="UniProtKB-SubCell"/>
</dbReference>
<evidence type="ECO:0000256" key="4">
    <source>
        <dbReference type="ARBA" id="ARBA00023136"/>
    </source>
</evidence>
<evidence type="ECO:0000259" key="7">
    <source>
        <dbReference type="Pfam" id="PF14322"/>
    </source>
</evidence>
<dbReference type="RefSeq" id="WP_093329454.1">
    <property type="nucleotide sequence ID" value="NZ_FOAF01000009.1"/>
</dbReference>
<dbReference type="Pfam" id="PF14322">
    <property type="entry name" value="SusD-like_3"/>
    <property type="match status" value="1"/>
</dbReference>
<keyword evidence="9" id="KW-1185">Reference proteome</keyword>
<dbReference type="Proteomes" id="UP000199421">
    <property type="component" value="Unassembled WGS sequence"/>
</dbReference>
<accession>A0A1H7WN45</accession>
<keyword evidence="5" id="KW-0998">Cell outer membrane</keyword>
<protein>
    <submittedName>
        <fullName evidence="8">SusD family protein</fullName>
    </submittedName>
</protein>
<dbReference type="SUPFAM" id="SSF48452">
    <property type="entry name" value="TPR-like"/>
    <property type="match status" value="1"/>
</dbReference>
<keyword evidence="4" id="KW-0472">Membrane</keyword>
<evidence type="ECO:0000313" key="9">
    <source>
        <dbReference type="Proteomes" id="UP000199421"/>
    </source>
</evidence>
<comment type="subcellular location">
    <subcellularLocation>
        <location evidence="1">Cell outer membrane</location>
    </subcellularLocation>
</comment>
<evidence type="ECO:0000256" key="2">
    <source>
        <dbReference type="ARBA" id="ARBA00006275"/>
    </source>
</evidence>
<feature type="domain" description="RagB/SusD" evidence="6">
    <location>
        <begin position="335"/>
        <end position="408"/>
    </location>
</feature>
<evidence type="ECO:0000256" key="1">
    <source>
        <dbReference type="ARBA" id="ARBA00004442"/>
    </source>
</evidence>
<dbReference type="Gene3D" id="1.25.40.390">
    <property type="match status" value="1"/>
</dbReference>
<dbReference type="InterPro" id="IPR011990">
    <property type="entry name" value="TPR-like_helical_dom_sf"/>
</dbReference>
<dbReference type="EMBL" id="FOAF01000009">
    <property type="protein sequence ID" value="SEM22933.1"/>
    <property type="molecule type" value="Genomic_DNA"/>
</dbReference>
<sequence>MKIAYYILISFFGTTLVSCNRDILEEKPDKSLVVPATLADYEALLNNTTFVFGTDRKGMMEVLCGDHYVNLKDVLSASISLRNGYTWQPDIYGEEISDEDWFVSYRQVYNANVVLDGLEELDKNVQESMAFGNVKGTALFFRANAFWTLTQLYTKPYVKESASTELGIPLRLSADFNQVSVRSNLQETYLQILDDLLKATGLLPVQQAYKTQPNKAAAWALLARTALCMNDYERAMDYAEQCLSASHQLLDFNELNAAARFPIPDMNDEVIFRSTLTNYGALFSVGVCKMDATLINAYHEDDVRKSIFYVQNADGTYSFKGHYTGSLVPFSGITVAEVLLIKAECLARRGRLDEAQEQLKTLLIHRFKNNKMEKVPYESKEELLAQILLERRKELVFRGIRWSDLRRLNLDPAFAIKLTRRIDGEEYELPPNDPRYTLLIHPATIEMTGMQQNAR</sequence>
<dbReference type="InterPro" id="IPR012944">
    <property type="entry name" value="SusD_RagB_dom"/>
</dbReference>
<dbReference type="PROSITE" id="PS51257">
    <property type="entry name" value="PROKAR_LIPOPROTEIN"/>
    <property type="match status" value="1"/>
</dbReference>
<dbReference type="STRING" id="407022.SAMN05661044_04583"/>